<dbReference type="AlphaFoldDB" id="A0A081CLG2"/>
<keyword evidence="1" id="KW-0456">Lyase</keyword>
<dbReference type="HOGENOM" id="CLU_021802_8_4_1"/>
<dbReference type="Pfam" id="PF00291">
    <property type="entry name" value="PALP"/>
    <property type="match status" value="1"/>
</dbReference>
<reference evidence="2" key="1">
    <citation type="journal article" date="2014" name="Genome Announc.">
        <title>Draft Genome Sequence of the Yeast Pseudozyma antarctica Type Strain JCM10317, a Producer of the Glycolipid Biosurfactants, Mannosylerythritol Lipids.</title>
        <authorList>
            <person name="Saika A."/>
            <person name="Koike H."/>
            <person name="Hori T."/>
            <person name="Fukuoka T."/>
            <person name="Sato S."/>
            <person name="Habe H."/>
            <person name="Kitamoto D."/>
            <person name="Morita T."/>
        </authorList>
    </citation>
    <scope>NUCLEOTIDE SEQUENCE [LARGE SCALE GENOMIC DNA]</scope>
    <source>
        <strain evidence="2">JCM 10317</strain>
    </source>
</reference>
<dbReference type="GeneID" id="26306471"/>
<dbReference type="Proteomes" id="UP000053758">
    <property type="component" value="Unassembled WGS sequence"/>
</dbReference>
<name>A0A081CLG2_PSEA2</name>
<keyword evidence="2" id="KW-1185">Reference proteome</keyword>
<gene>
    <name evidence="1" type="ORF">PAN0_018c5736</name>
</gene>
<dbReference type="RefSeq" id="XP_014654450.1">
    <property type="nucleotide sequence ID" value="XM_014798964.1"/>
</dbReference>
<dbReference type="OrthoDB" id="10059875at2759"/>
<evidence type="ECO:0000313" key="1">
    <source>
        <dbReference type="EMBL" id="GAK67508.1"/>
    </source>
</evidence>
<sequence length="397" mass="42971">MVKTIQDNEHAVQVRPTKVQQRVELANVRRFHQDVLPGYRKTDLTKIALTSQDLGQVRHRFKGTVYVKDESDRYGLPAFKVLGAAYASFVAICEAWQLDPHTATVQELRRHARSIDPTPLLVAATDGNHGRAVAFFSNLVGLGARIYIPSGVSSIAERAISAEGPDVDVIRLQEDYDECVRQAAAFAAADDPTQGQQRLLIQDTAWQGYTHIPQLIVDGYQTIFREVDEELASRSQQEATHVFCPVGVGSLADATVQHYTAARDEATSLPTCMATSIIAVEPAGSACLAESLAEARLTSIQTRNTIMAGLNCGTPSYTAWPNLQAGIQVVVTIEDEHALNAVQRLHTSGIAAGPCGGAPLAALQTLFSNPFEAERLALLDDERVVVVLLMTEGAKSS</sequence>
<dbReference type="InterPro" id="IPR001926">
    <property type="entry name" value="TrpB-like_PALP"/>
</dbReference>
<dbReference type="GO" id="GO:0016829">
    <property type="term" value="F:lyase activity"/>
    <property type="evidence" value="ECO:0007669"/>
    <property type="project" value="UniProtKB-KW"/>
</dbReference>
<dbReference type="PANTHER" id="PTHR42937">
    <property type="match status" value="1"/>
</dbReference>
<proteinExistence type="predicted"/>
<organism evidence="1 2">
    <name type="scientific">Pseudozyma antarctica</name>
    <name type="common">Yeast</name>
    <name type="synonym">Candida antarctica</name>
    <dbReference type="NCBI Taxonomy" id="84753"/>
    <lineage>
        <taxon>Eukaryota</taxon>
        <taxon>Fungi</taxon>
        <taxon>Dikarya</taxon>
        <taxon>Basidiomycota</taxon>
        <taxon>Ustilaginomycotina</taxon>
        <taxon>Ustilaginomycetes</taxon>
        <taxon>Ustilaginales</taxon>
        <taxon>Ustilaginaceae</taxon>
        <taxon>Moesziomyces</taxon>
    </lineage>
</organism>
<protein>
    <submittedName>
        <fullName evidence="1">Diaminopropionate ammonia-lyase</fullName>
    </submittedName>
</protein>
<accession>A0A081CLG2</accession>
<evidence type="ECO:0000313" key="2">
    <source>
        <dbReference type="Proteomes" id="UP000053758"/>
    </source>
</evidence>
<dbReference type="SUPFAM" id="SSF53686">
    <property type="entry name" value="Tryptophan synthase beta subunit-like PLP-dependent enzymes"/>
    <property type="match status" value="1"/>
</dbReference>
<dbReference type="EMBL" id="DF830085">
    <property type="protein sequence ID" value="GAK67508.1"/>
    <property type="molecule type" value="Genomic_DNA"/>
</dbReference>
<dbReference type="InterPro" id="IPR036052">
    <property type="entry name" value="TrpB-like_PALP_sf"/>
</dbReference>
<dbReference type="Gene3D" id="3.40.50.1100">
    <property type="match status" value="2"/>
</dbReference>
<dbReference type="PANTHER" id="PTHR42937:SF1">
    <property type="entry name" value="DIAMINOPROPIONATE AMMONIA-LYASE"/>
    <property type="match status" value="1"/>
</dbReference>